<evidence type="ECO:0000313" key="3">
    <source>
        <dbReference type="Proteomes" id="UP000231896"/>
    </source>
</evidence>
<dbReference type="RefSeq" id="WP_028124554.1">
    <property type="nucleotide sequence ID" value="NZ_CP024964.1"/>
</dbReference>
<dbReference type="Proteomes" id="UP000231896">
    <property type="component" value="Chromosome"/>
</dbReference>
<organism evidence="2 3">
    <name type="scientific">Mesoplasma melaleucae</name>
    <dbReference type="NCBI Taxonomy" id="81459"/>
    <lineage>
        <taxon>Bacteria</taxon>
        <taxon>Bacillati</taxon>
        <taxon>Mycoplasmatota</taxon>
        <taxon>Mollicutes</taxon>
        <taxon>Entomoplasmatales</taxon>
        <taxon>Entomoplasmataceae</taxon>
        <taxon>Mesoplasma</taxon>
    </lineage>
</organism>
<reference evidence="2 3" key="1">
    <citation type="submission" date="2017-11" db="EMBL/GenBank/DDBJ databases">
        <title>Genome sequence of Entomoplasma melaleucae M1 (ATCC 49191).</title>
        <authorList>
            <person name="Lo W.-S."/>
            <person name="Gasparich G.E."/>
            <person name="Kuo C.-H."/>
        </authorList>
    </citation>
    <scope>NUCLEOTIDE SEQUENCE [LARGE SCALE GENOMIC DNA]</scope>
    <source>
        <strain evidence="2 3">M1</strain>
    </source>
</reference>
<keyword evidence="1" id="KW-0472">Membrane</keyword>
<sequence length="116" mass="13096">MKIWKQKTLYIIGIILNIIGMSFLALFALIYRSVAIVAAKETKNAALVRVLVLVFCLISLAWILPITLMARKAYKQVGTKEEQAHMVLAICTLLFVGLISCVFIYCCNSFFCKCKR</sequence>
<proteinExistence type="predicted"/>
<feature type="transmembrane region" description="Helical" evidence="1">
    <location>
        <begin position="86"/>
        <end position="105"/>
    </location>
</feature>
<feature type="transmembrane region" description="Helical" evidence="1">
    <location>
        <begin position="46"/>
        <end position="65"/>
    </location>
</feature>
<accession>A0A2K8NWV8</accession>
<dbReference type="STRING" id="1408435.GCA_000685885_01370"/>
<protein>
    <submittedName>
        <fullName evidence="2">Uncharacterized protein</fullName>
    </submittedName>
</protein>
<keyword evidence="3" id="KW-1185">Reference proteome</keyword>
<evidence type="ECO:0000256" key="1">
    <source>
        <dbReference type="SAM" id="Phobius"/>
    </source>
</evidence>
<gene>
    <name evidence="2" type="ORF">EMELA_v1c08360</name>
</gene>
<dbReference type="KEGG" id="eml:EMELA_v1c08360"/>
<feature type="transmembrane region" description="Helical" evidence="1">
    <location>
        <begin position="9"/>
        <end position="34"/>
    </location>
</feature>
<name>A0A2K8NWV8_9MOLU</name>
<keyword evidence="1" id="KW-1133">Transmembrane helix</keyword>
<dbReference type="AlphaFoldDB" id="A0A2K8NWV8"/>
<dbReference type="EMBL" id="CP024964">
    <property type="protein sequence ID" value="ATZ18320.1"/>
    <property type="molecule type" value="Genomic_DNA"/>
</dbReference>
<keyword evidence="1" id="KW-0812">Transmembrane</keyword>
<evidence type="ECO:0000313" key="2">
    <source>
        <dbReference type="EMBL" id="ATZ18320.1"/>
    </source>
</evidence>